<dbReference type="InterPro" id="IPR011701">
    <property type="entry name" value="MFS"/>
</dbReference>
<keyword evidence="2 5" id="KW-0436">Ligase</keyword>
<dbReference type="Pfam" id="PF00501">
    <property type="entry name" value="AMP-binding"/>
    <property type="match status" value="1"/>
</dbReference>
<evidence type="ECO:0000259" key="4">
    <source>
        <dbReference type="SMART" id="SM00563"/>
    </source>
</evidence>
<feature type="transmembrane region" description="Helical" evidence="3">
    <location>
        <begin position="141"/>
        <end position="161"/>
    </location>
</feature>
<dbReference type="SUPFAM" id="SSF69593">
    <property type="entry name" value="Glycerol-3-phosphate (1)-acyltransferase"/>
    <property type="match status" value="1"/>
</dbReference>
<feature type="transmembrane region" description="Helical" evidence="3">
    <location>
        <begin position="367"/>
        <end position="386"/>
    </location>
</feature>
<dbReference type="SMART" id="SM00563">
    <property type="entry name" value="PlsC"/>
    <property type="match status" value="1"/>
</dbReference>
<dbReference type="EMBL" id="FPHG01000028">
    <property type="protein sequence ID" value="SFV55581.1"/>
    <property type="molecule type" value="Genomic_DNA"/>
</dbReference>
<reference evidence="5" key="1">
    <citation type="submission" date="2016-10" db="EMBL/GenBank/DDBJ databases">
        <authorList>
            <person name="de Groot N.N."/>
        </authorList>
    </citation>
    <scope>NUCLEOTIDE SEQUENCE</scope>
</reference>
<dbReference type="CDD" id="cd06173">
    <property type="entry name" value="MFS_MefA_like"/>
    <property type="match status" value="1"/>
</dbReference>
<dbReference type="InterPro" id="IPR020845">
    <property type="entry name" value="AMP-binding_CS"/>
</dbReference>
<feature type="transmembrane region" description="Helical" evidence="3">
    <location>
        <begin position="5"/>
        <end position="23"/>
    </location>
</feature>
<accession>A0A1W1BQ25</accession>
<dbReference type="InterPro" id="IPR045851">
    <property type="entry name" value="AMP-bd_C_sf"/>
</dbReference>
<proteinExistence type="inferred from homology"/>
<dbReference type="Gene3D" id="3.40.50.12780">
    <property type="entry name" value="N-terminal domain of ligase-like"/>
    <property type="match status" value="1"/>
</dbReference>
<feature type="domain" description="Phospholipid/glycerol acyltransferase" evidence="4">
    <location>
        <begin position="445"/>
        <end position="556"/>
    </location>
</feature>
<dbReference type="PANTHER" id="PTHR24096:SF149">
    <property type="entry name" value="AMP-BINDING DOMAIN-CONTAINING PROTEIN-RELATED"/>
    <property type="match status" value="1"/>
</dbReference>
<feature type="transmembrane region" description="Helical" evidence="3">
    <location>
        <begin position="101"/>
        <end position="120"/>
    </location>
</feature>
<dbReference type="PANTHER" id="PTHR24096">
    <property type="entry name" value="LONG-CHAIN-FATTY-ACID--COA LIGASE"/>
    <property type="match status" value="1"/>
</dbReference>
<dbReference type="InterPro" id="IPR042099">
    <property type="entry name" value="ANL_N_sf"/>
</dbReference>
<evidence type="ECO:0000256" key="2">
    <source>
        <dbReference type="ARBA" id="ARBA00022598"/>
    </source>
</evidence>
<keyword evidence="5" id="KW-0012">Acyltransferase</keyword>
<dbReference type="PROSITE" id="PS00455">
    <property type="entry name" value="AMP_BINDING"/>
    <property type="match status" value="1"/>
</dbReference>
<evidence type="ECO:0000313" key="5">
    <source>
        <dbReference type="EMBL" id="SFV55581.1"/>
    </source>
</evidence>
<dbReference type="NCBIfam" id="NF006386">
    <property type="entry name" value="PRK08633.1"/>
    <property type="match status" value="1"/>
</dbReference>
<dbReference type="SUPFAM" id="SSF103473">
    <property type="entry name" value="MFS general substrate transporter"/>
    <property type="match status" value="1"/>
</dbReference>
<dbReference type="InterPro" id="IPR036259">
    <property type="entry name" value="MFS_trans_sf"/>
</dbReference>
<feature type="transmembrane region" description="Helical" evidence="3">
    <location>
        <begin position="43"/>
        <end position="65"/>
    </location>
</feature>
<keyword evidence="3" id="KW-0472">Membrane</keyword>
<dbReference type="AlphaFoldDB" id="A0A1W1BQ25"/>
<dbReference type="EC" id="6.2.1.20" evidence="5"/>
<dbReference type="GO" id="GO:0016405">
    <property type="term" value="F:CoA-ligase activity"/>
    <property type="evidence" value="ECO:0007669"/>
    <property type="project" value="TreeGrafter"/>
</dbReference>
<feature type="transmembrane region" description="Helical" evidence="3">
    <location>
        <begin position="271"/>
        <end position="291"/>
    </location>
</feature>
<feature type="transmembrane region" description="Helical" evidence="3">
    <location>
        <begin position="670"/>
        <end position="690"/>
    </location>
</feature>
<feature type="transmembrane region" description="Helical" evidence="3">
    <location>
        <begin position="236"/>
        <end position="259"/>
    </location>
</feature>
<dbReference type="GO" id="GO:0016746">
    <property type="term" value="F:acyltransferase activity"/>
    <property type="evidence" value="ECO:0007669"/>
    <property type="project" value="UniProtKB-KW"/>
</dbReference>
<feature type="transmembrane region" description="Helical" evidence="3">
    <location>
        <begin position="326"/>
        <end position="347"/>
    </location>
</feature>
<keyword evidence="3" id="KW-1133">Transmembrane helix</keyword>
<feature type="transmembrane region" description="Helical" evidence="3">
    <location>
        <begin position="181"/>
        <end position="202"/>
    </location>
</feature>
<dbReference type="GO" id="GO:0008922">
    <property type="term" value="F:long-chain fatty acid [acyl-carrier-protein] ligase activity"/>
    <property type="evidence" value="ECO:0007669"/>
    <property type="project" value="UniProtKB-EC"/>
</dbReference>
<evidence type="ECO:0000256" key="1">
    <source>
        <dbReference type="ARBA" id="ARBA00006432"/>
    </source>
</evidence>
<dbReference type="Gene3D" id="3.30.300.30">
    <property type="match status" value="1"/>
</dbReference>
<dbReference type="Pfam" id="PF07690">
    <property type="entry name" value="MFS_1"/>
    <property type="match status" value="1"/>
</dbReference>
<dbReference type="InterPro" id="IPR000873">
    <property type="entry name" value="AMP-dep_synth/lig_dom"/>
</dbReference>
<comment type="similarity">
    <text evidence="1">Belongs to the ATP-dependent AMP-binding enzyme family.</text>
</comment>
<feature type="transmembrane region" description="Helical" evidence="3">
    <location>
        <begin position="303"/>
        <end position="320"/>
    </location>
</feature>
<dbReference type="GO" id="GO:0022857">
    <property type="term" value="F:transmembrane transporter activity"/>
    <property type="evidence" value="ECO:0007669"/>
    <property type="project" value="InterPro"/>
</dbReference>
<sequence length="1153" mass="127979">MKNMLLIRGFIPYLLILLINATVDIGHKITIQNVLLKSFDGDILIILSALINAMILLPFIFLFSPSGYISDKYSKSLIIRYSSIVAVFIAILITISYYQGWFLVSFGLTFLLAMQSAVYSPAKYGLIKELVGIKYLGTANGLVQAITIIAILFSSIIFSIIFEFNYGGFKTPHEILPNLMIIGWILIGLTIIEAILSFRLPIFEVKDFKGNFSLNSYFKLDYFKSNIKIIRENRNIWLSIFGLGVFWGVGQLLIASFPAHYKMMTGDENAIIIQSILAVSAIGITIGSIVAGRLSYLHIELGIVPLGALGIFLSLIFFAFSSTITFMVISSISFGFFGGLLIVPLNATIQFFAKKSQMGIVLAGNNFIQNILMFIFLALTIIFVKIGFSSTSLFLFASVITLVGSLYAMRELPNLFVRLLLVPLIHSRYKVHIRGLENLPQEGGVLLLGNHISWIDWMILQLASPRAIKFVMEKSIYNKWYLKWFLKHFKIIPISGTSSRGAISQIRDRLDNGEVVALFPEGMISYNGQLNEFKRGFELSLKGTNHPIIPFYIHGLWGSTFSRADDNYKIMSKNGKKRHIVVALGKKMPSNSTTIEVKQAVSALSFLTWEERISDSKPLQYSWIKRAKSNLKERSVVDAMGSDLTNAKMITAVLLFVKYLKISLKDKKNIGLLLPASSIGSILNMSLFVLGKRPINLNYTLSKEAMASALDKADIQVVIGSDKFMQKLSAKGFSFDEVIGDKFVSVESIGATFNKFDKISALLKSYLMPRFLIELCYFEKVSIDDTATILFSSGSEGTPKGIELTHKNLMANIQQVSALINFQDKDVILNSLPIFHSFGLTITTLLPLCEGITMVSAPDPTDALGIGKLSARYNATIMFGTATFFRLYAKNRKLHPLMFDSIRMIVAGAEKLKPEIKSSFKEKFSKDIFEGYGATETSPVISVNMPDSLDLDSMRPIIGNKVGSVGQAIGGTIVKIVDPLTMSTLPVGEDGLIIVGGSQVMKGYLNDKEKTDEVIVEIDGIRYYKTGDKGHIDEDGFIYIVDRYSRFAKIGGEMISLGSVEEMLGDIFLDSVEIMAVALPDDKKGEQIILIYTSDLEEKEILLKIKESDILPIMKPSKLFKVELLPKLGTGKADFKGAKSLAKELMAKSNIKI</sequence>
<dbReference type="CDD" id="cd07989">
    <property type="entry name" value="LPLAT_AGPAT-like"/>
    <property type="match status" value="1"/>
</dbReference>
<feature type="transmembrane region" description="Helical" evidence="3">
    <location>
        <begin position="392"/>
        <end position="409"/>
    </location>
</feature>
<organism evidence="5">
    <name type="scientific">hydrothermal vent metagenome</name>
    <dbReference type="NCBI Taxonomy" id="652676"/>
    <lineage>
        <taxon>unclassified sequences</taxon>
        <taxon>metagenomes</taxon>
        <taxon>ecological metagenomes</taxon>
    </lineage>
</organism>
<protein>
    <submittedName>
        <fullName evidence="5">Putative 2-acylglycerophosphoethanolamine acyltransferase / acyl-acyl carrier protein synthetase</fullName>
        <ecNumber evidence="5">6.2.1.20</ecNumber>
    </submittedName>
</protein>
<keyword evidence="3" id="KW-0812">Transmembrane</keyword>
<evidence type="ECO:0000256" key="3">
    <source>
        <dbReference type="SAM" id="Phobius"/>
    </source>
</evidence>
<feature type="transmembrane region" description="Helical" evidence="3">
    <location>
        <begin position="77"/>
        <end position="95"/>
    </location>
</feature>
<dbReference type="SUPFAM" id="SSF56801">
    <property type="entry name" value="Acetyl-CoA synthetase-like"/>
    <property type="match status" value="1"/>
</dbReference>
<keyword evidence="5" id="KW-0808">Transferase</keyword>
<name>A0A1W1BQ25_9ZZZZ</name>
<gene>
    <name evidence="5" type="ORF">MNB_SV-9-1623</name>
</gene>
<dbReference type="InterPro" id="IPR002123">
    <property type="entry name" value="Plipid/glycerol_acylTrfase"/>
</dbReference>
<dbReference type="Gene3D" id="1.20.1250.20">
    <property type="entry name" value="MFS general substrate transporter like domains"/>
    <property type="match status" value="1"/>
</dbReference>
<dbReference type="Pfam" id="PF01553">
    <property type="entry name" value="Acyltransferase"/>
    <property type="match status" value="1"/>
</dbReference>